<comment type="similarity">
    <text evidence="1 8">Belongs to the tubulin family.</text>
</comment>
<gene>
    <name evidence="11" type="ORF">RFI_03036</name>
</gene>
<dbReference type="InterPro" id="IPR037103">
    <property type="entry name" value="Tubulin/FtsZ-like_C"/>
</dbReference>
<keyword evidence="4 8" id="KW-0547">Nucleotide-binding</keyword>
<dbReference type="Gene3D" id="1.10.287.600">
    <property type="entry name" value="Helix hairpin bin"/>
    <property type="match status" value="1"/>
</dbReference>
<dbReference type="GO" id="GO:0005874">
    <property type="term" value="C:microtubule"/>
    <property type="evidence" value="ECO:0007669"/>
    <property type="project" value="UniProtKB-KW"/>
</dbReference>
<dbReference type="InterPro" id="IPR013838">
    <property type="entry name" value="Beta-tubulin_BS"/>
</dbReference>
<dbReference type="Proteomes" id="UP000023152">
    <property type="component" value="Unassembled WGS sequence"/>
</dbReference>
<keyword evidence="2" id="KW-0963">Cytoplasm</keyword>
<dbReference type="GO" id="GO:0016787">
    <property type="term" value="F:hydrolase activity"/>
    <property type="evidence" value="ECO:0007669"/>
    <property type="project" value="UniProtKB-KW"/>
</dbReference>
<dbReference type="SUPFAM" id="SSF52490">
    <property type="entry name" value="Tubulin nucleotide-binding domain-like"/>
    <property type="match status" value="1"/>
</dbReference>
<dbReference type="InterPro" id="IPR008280">
    <property type="entry name" value="Tub_FtsZ_C"/>
</dbReference>
<evidence type="ECO:0000259" key="9">
    <source>
        <dbReference type="SMART" id="SM00864"/>
    </source>
</evidence>
<comment type="catalytic activity">
    <reaction evidence="7">
        <text>GTP + H2O = GDP + phosphate + H(+)</text>
        <dbReference type="Rhea" id="RHEA:19669"/>
        <dbReference type="ChEBI" id="CHEBI:15377"/>
        <dbReference type="ChEBI" id="CHEBI:15378"/>
        <dbReference type="ChEBI" id="CHEBI:37565"/>
        <dbReference type="ChEBI" id="CHEBI:43474"/>
        <dbReference type="ChEBI" id="CHEBI:58189"/>
    </reaction>
    <physiologicalReaction direction="left-to-right" evidence="7">
        <dbReference type="Rhea" id="RHEA:19670"/>
    </physiologicalReaction>
</comment>
<name>X6P775_RETFI</name>
<evidence type="ECO:0000256" key="1">
    <source>
        <dbReference type="ARBA" id="ARBA00009636"/>
    </source>
</evidence>
<dbReference type="PRINTS" id="PR01161">
    <property type="entry name" value="TUBULIN"/>
</dbReference>
<dbReference type="Pfam" id="PF03953">
    <property type="entry name" value="Tubulin_C"/>
    <property type="match status" value="1"/>
</dbReference>
<dbReference type="CDD" id="cd02186">
    <property type="entry name" value="alpha_tubulin"/>
    <property type="match status" value="1"/>
</dbReference>
<keyword evidence="12" id="KW-1185">Reference proteome</keyword>
<comment type="caution">
    <text evidence="11">The sequence shown here is derived from an EMBL/GenBank/DDBJ whole genome shotgun (WGS) entry which is preliminary data.</text>
</comment>
<dbReference type="InterPro" id="IPR023123">
    <property type="entry name" value="Tubulin_C"/>
</dbReference>
<dbReference type="EMBL" id="ASPP01002907">
    <property type="protein sequence ID" value="ETO34061.1"/>
    <property type="molecule type" value="Genomic_DNA"/>
</dbReference>
<evidence type="ECO:0000256" key="8">
    <source>
        <dbReference type="RuleBase" id="RU000352"/>
    </source>
</evidence>
<evidence type="ECO:0000256" key="6">
    <source>
        <dbReference type="ARBA" id="ARBA00023134"/>
    </source>
</evidence>
<dbReference type="Pfam" id="PF00091">
    <property type="entry name" value="Tubulin"/>
    <property type="match status" value="1"/>
</dbReference>
<keyword evidence="6 8" id="KW-0342">GTP-binding</keyword>
<accession>X6P775</accession>
<dbReference type="SMART" id="SM00864">
    <property type="entry name" value="Tubulin"/>
    <property type="match status" value="1"/>
</dbReference>
<protein>
    <recommendedName>
        <fullName evidence="8">Tubulin alpha chain</fullName>
    </recommendedName>
</protein>
<keyword evidence="5" id="KW-0378">Hydrolase</keyword>
<dbReference type="Gene3D" id="3.40.50.1440">
    <property type="entry name" value="Tubulin/FtsZ, GTPase domain"/>
    <property type="match status" value="1"/>
</dbReference>
<evidence type="ECO:0000256" key="5">
    <source>
        <dbReference type="ARBA" id="ARBA00022801"/>
    </source>
</evidence>
<dbReference type="GO" id="GO:0005525">
    <property type="term" value="F:GTP binding"/>
    <property type="evidence" value="ECO:0007669"/>
    <property type="project" value="UniProtKB-UniRule"/>
</dbReference>
<evidence type="ECO:0000313" key="11">
    <source>
        <dbReference type="EMBL" id="ETO34061.1"/>
    </source>
</evidence>
<dbReference type="AlphaFoldDB" id="X6P775"/>
<dbReference type="InterPro" id="IPR018316">
    <property type="entry name" value="Tubulin/FtsZ_2-layer-sand-dom"/>
</dbReference>
<feature type="domain" description="Tubulin/FtsZ GTPase" evidence="9">
    <location>
        <begin position="45"/>
        <end position="243"/>
    </location>
</feature>
<dbReference type="GO" id="GO:0005200">
    <property type="term" value="F:structural constituent of cytoskeleton"/>
    <property type="evidence" value="ECO:0007669"/>
    <property type="project" value="InterPro"/>
</dbReference>
<evidence type="ECO:0000256" key="2">
    <source>
        <dbReference type="ARBA" id="ARBA00022490"/>
    </source>
</evidence>
<dbReference type="InterPro" id="IPR003008">
    <property type="entry name" value="Tubulin_FtsZ_GTPase"/>
</dbReference>
<dbReference type="InterPro" id="IPR017975">
    <property type="entry name" value="Tubulin_CS"/>
</dbReference>
<dbReference type="SMART" id="SM00865">
    <property type="entry name" value="Tubulin_C"/>
    <property type="match status" value="1"/>
</dbReference>
<dbReference type="PROSITE" id="PS00227">
    <property type="entry name" value="TUBULIN"/>
    <property type="match status" value="1"/>
</dbReference>
<keyword evidence="3 8" id="KW-0493">Microtubule</keyword>
<evidence type="ECO:0000256" key="7">
    <source>
        <dbReference type="ARBA" id="ARBA00049117"/>
    </source>
</evidence>
<dbReference type="InterPro" id="IPR002452">
    <property type="entry name" value="Alpha_tubulin"/>
</dbReference>
<comment type="subunit">
    <text evidence="8">Dimer of alpha and beta chains. A typical microtubule is a hollow water-filled tube with an outer diameter of 25 nm and an inner diameter of 15 nM. Alpha-beta heterodimers associate head-to-tail to form protofilaments running lengthwise along the microtubule wall with the beta-tubulin subunit facing the microtubule plus end conferring a structural polarity. Microtubules usually have 13 protofilaments but different protofilament numbers can be found in some organisms and specialized cells.</text>
</comment>
<evidence type="ECO:0000256" key="4">
    <source>
        <dbReference type="ARBA" id="ARBA00022741"/>
    </source>
</evidence>
<evidence type="ECO:0000256" key="3">
    <source>
        <dbReference type="ARBA" id="ARBA00022701"/>
    </source>
</evidence>
<sequence length="456" mass="51412">MREIITIEIGQAGIQLGNAIWEQYSAEHSINDAGKRMNTVKNDGFNVFFEEMQSGQFYKNKKLKVDLEPNVIDEVASGPSAALFNPAFLLSGKEDAANNFARGHYTIGRQMIDKVSDSLRKLMDNCDNAMGFMIAHSVGGGTGSGFGSLLLGQLAVNYRKKQKIGFEIYPSPTLSTCVVEPYNALLATHWLLDHTELSLVLDNEAIYGLCQNKLRIKKPDVGNLNRLISKVISSMTSPFRFNGELNVDLNELQTNLVPFPRLHFMVTGMSPIFPKMDMRNAPNDVQKITDDCFKPSYWLVQYTEFDPSEDKYMAISLNYRGDVTSKEAGATVGWLKSNQKLYLVEWCPTGFKIGLNELAPACLEADDIGTFCKNAVMIGNNTGISRLFTKRIIQKFDYMYSQQAFVHWYVREGLEEAEFIEAREDLGFLEKDYLDVLLEQPTDDYFSDNTDESGEY</sequence>
<dbReference type="InterPro" id="IPR000217">
    <property type="entry name" value="Tubulin"/>
</dbReference>
<dbReference type="PANTHER" id="PTHR11588">
    <property type="entry name" value="TUBULIN"/>
    <property type="match status" value="1"/>
</dbReference>
<dbReference type="GO" id="GO:0007017">
    <property type="term" value="P:microtubule-based process"/>
    <property type="evidence" value="ECO:0007669"/>
    <property type="project" value="InterPro"/>
</dbReference>
<dbReference type="SUPFAM" id="SSF55307">
    <property type="entry name" value="Tubulin C-terminal domain-like"/>
    <property type="match status" value="1"/>
</dbReference>
<evidence type="ECO:0000313" key="12">
    <source>
        <dbReference type="Proteomes" id="UP000023152"/>
    </source>
</evidence>
<feature type="domain" description="Tubulin/FtsZ 2-layer sandwich" evidence="10">
    <location>
        <begin position="245"/>
        <end position="393"/>
    </location>
</feature>
<reference evidence="11 12" key="1">
    <citation type="journal article" date="2013" name="Curr. Biol.">
        <title>The Genome of the Foraminiferan Reticulomyxa filosa.</title>
        <authorList>
            <person name="Glockner G."/>
            <person name="Hulsmann N."/>
            <person name="Schleicher M."/>
            <person name="Noegel A.A."/>
            <person name="Eichinger L."/>
            <person name="Gallinger C."/>
            <person name="Pawlowski J."/>
            <person name="Sierra R."/>
            <person name="Euteneuer U."/>
            <person name="Pillet L."/>
            <person name="Moustafa A."/>
            <person name="Platzer M."/>
            <person name="Groth M."/>
            <person name="Szafranski K."/>
            <person name="Schliwa M."/>
        </authorList>
    </citation>
    <scope>NUCLEOTIDE SEQUENCE [LARGE SCALE GENOMIC DNA]</scope>
</reference>
<dbReference type="Gene3D" id="3.30.1330.20">
    <property type="entry name" value="Tubulin/FtsZ, C-terminal domain"/>
    <property type="match status" value="1"/>
</dbReference>
<evidence type="ECO:0000259" key="10">
    <source>
        <dbReference type="SMART" id="SM00865"/>
    </source>
</evidence>
<dbReference type="InterPro" id="IPR036525">
    <property type="entry name" value="Tubulin/FtsZ_GTPase_sf"/>
</dbReference>
<comment type="function">
    <text evidence="8">Tubulin is the major constituent of microtubules, a cylinder consisting of laterally associated linear protofilaments composed of alpha- and beta-tubulin heterodimers. Microtubules grow by the addition of GTP-tubulin dimers to the microtubule end, where a stabilizing cap forms. Below the cap, tubulin dimers are in GDP-bound state, owing to GTPase activity of alpha-tubulin.</text>
</comment>
<proteinExistence type="inferred from homology"/>
<dbReference type="PROSITE" id="PS00228">
    <property type="entry name" value="TUBULIN_B_AUTOREG"/>
    <property type="match status" value="1"/>
</dbReference>
<dbReference type="PRINTS" id="PR01162">
    <property type="entry name" value="ALPHATUBULIN"/>
</dbReference>
<organism evidence="11 12">
    <name type="scientific">Reticulomyxa filosa</name>
    <dbReference type="NCBI Taxonomy" id="46433"/>
    <lineage>
        <taxon>Eukaryota</taxon>
        <taxon>Sar</taxon>
        <taxon>Rhizaria</taxon>
        <taxon>Retaria</taxon>
        <taxon>Foraminifera</taxon>
        <taxon>Monothalamids</taxon>
        <taxon>Reticulomyxidae</taxon>
        <taxon>Reticulomyxa</taxon>
    </lineage>
</organism>